<accession>A0AAV3UA00</accession>
<protein>
    <recommendedName>
        <fullName evidence="3">Phasin domain-containing protein</fullName>
    </recommendedName>
</protein>
<organism evidence="1 2">
    <name type="scientific">Halioxenophilus aromaticivorans</name>
    <dbReference type="NCBI Taxonomy" id="1306992"/>
    <lineage>
        <taxon>Bacteria</taxon>
        <taxon>Pseudomonadati</taxon>
        <taxon>Pseudomonadota</taxon>
        <taxon>Gammaproteobacteria</taxon>
        <taxon>Alteromonadales</taxon>
        <taxon>Alteromonadaceae</taxon>
        <taxon>Halioxenophilus</taxon>
    </lineage>
</organism>
<proteinExistence type="predicted"/>
<comment type="caution">
    <text evidence="1">The sequence shown here is derived from an EMBL/GenBank/DDBJ whole genome shotgun (WGS) entry which is preliminary data.</text>
</comment>
<keyword evidence="2" id="KW-1185">Reference proteome</keyword>
<dbReference type="EMBL" id="BAABLX010000080">
    <property type="protein sequence ID" value="GAA4961185.1"/>
    <property type="molecule type" value="Genomic_DNA"/>
</dbReference>
<evidence type="ECO:0000313" key="2">
    <source>
        <dbReference type="Proteomes" id="UP001409585"/>
    </source>
</evidence>
<evidence type="ECO:0008006" key="3">
    <source>
        <dbReference type="Google" id="ProtNLM"/>
    </source>
</evidence>
<dbReference type="Proteomes" id="UP001409585">
    <property type="component" value="Unassembled WGS sequence"/>
</dbReference>
<evidence type="ECO:0000313" key="1">
    <source>
        <dbReference type="EMBL" id="GAA4961185.1"/>
    </source>
</evidence>
<sequence length="100" mass="11152">MTEDMMKPFESVKALMTMQADVISKTVAQQQKSAQSLAGFFQDEAKKAQELKSPEQLMQFNMETSKALFELLQSQGAEFTSLAEEARDAFMKSVSSFGPK</sequence>
<name>A0AAV3UA00_9ALTE</name>
<gene>
    <name evidence="1" type="ORF">GCM10025791_48340</name>
</gene>
<dbReference type="RefSeq" id="WP_345428032.1">
    <property type="nucleotide sequence ID" value="NZ_AP031496.1"/>
</dbReference>
<dbReference type="AlphaFoldDB" id="A0AAV3UA00"/>
<reference evidence="2" key="1">
    <citation type="journal article" date="2019" name="Int. J. Syst. Evol. Microbiol.">
        <title>The Global Catalogue of Microorganisms (GCM) 10K type strain sequencing project: providing services to taxonomists for standard genome sequencing and annotation.</title>
        <authorList>
            <consortium name="The Broad Institute Genomics Platform"/>
            <consortium name="The Broad Institute Genome Sequencing Center for Infectious Disease"/>
            <person name="Wu L."/>
            <person name="Ma J."/>
        </authorList>
    </citation>
    <scope>NUCLEOTIDE SEQUENCE [LARGE SCALE GENOMIC DNA]</scope>
    <source>
        <strain evidence="2">JCM 19134</strain>
    </source>
</reference>